<dbReference type="InterPro" id="IPR041018">
    <property type="entry name" value="ADPRTs_Tse2"/>
</dbReference>
<evidence type="ECO:0000313" key="3">
    <source>
        <dbReference type="Proteomes" id="UP000772434"/>
    </source>
</evidence>
<reference evidence="2" key="1">
    <citation type="submission" date="2020-11" db="EMBL/GenBank/DDBJ databases">
        <authorList>
            <consortium name="DOE Joint Genome Institute"/>
            <person name="Ahrendt S."/>
            <person name="Riley R."/>
            <person name="Andreopoulos W."/>
            <person name="Labutti K."/>
            <person name="Pangilinan J."/>
            <person name="Ruiz-Duenas F.J."/>
            <person name="Barrasa J.M."/>
            <person name="Sanchez-Garcia M."/>
            <person name="Camarero S."/>
            <person name="Miyauchi S."/>
            <person name="Serrano A."/>
            <person name="Linde D."/>
            <person name="Babiker R."/>
            <person name="Drula E."/>
            <person name="Ayuso-Fernandez I."/>
            <person name="Pacheco R."/>
            <person name="Padilla G."/>
            <person name="Ferreira P."/>
            <person name="Barriuso J."/>
            <person name="Kellner H."/>
            <person name="Castanera R."/>
            <person name="Alfaro M."/>
            <person name="Ramirez L."/>
            <person name="Pisabarro A.G."/>
            <person name="Kuo A."/>
            <person name="Tritt A."/>
            <person name="Lipzen A."/>
            <person name="He G."/>
            <person name="Yan M."/>
            <person name="Ng V."/>
            <person name="Cullen D."/>
            <person name="Martin F."/>
            <person name="Rosso M.-N."/>
            <person name="Henrissat B."/>
            <person name="Hibbett D."/>
            <person name="Martinez A.T."/>
            <person name="Grigoriev I.V."/>
        </authorList>
    </citation>
    <scope>NUCLEOTIDE SEQUENCE</scope>
    <source>
        <strain evidence="2">AH 40177</strain>
    </source>
</reference>
<keyword evidence="3" id="KW-1185">Reference proteome</keyword>
<organism evidence="2 3">
    <name type="scientific">Rhodocollybia butyracea</name>
    <dbReference type="NCBI Taxonomy" id="206335"/>
    <lineage>
        <taxon>Eukaryota</taxon>
        <taxon>Fungi</taxon>
        <taxon>Dikarya</taxon>
        <taxon>Basidiomycota</taxon>
        <taxon>Agaricomycotina</taxon>
        <taxon>Agaricomycetes</taxon>
        <taxon>Agaricomycetidae</taxon>
        <taxon>Agaricales</taxon>
        <taxon>Marasmiineae</taxon>
        <taxon>Omphalotaceae</taxon>
        <taxon>Rhodocollybia</taxon>
    </lineage>
</organism>
<accession>A0A9P5UCW9</accession>
<gene>
    <name evidence="2" type="ORF">BDP27DRAFT_1316456</name>
</gene>
<evidence type="ECO:0000313" key="2">
    <source>
        <dbReference type="EMBL" id="KAF9074566.1"/>
    </source>
</evidence>
<dbReference type="Pfam" id="PF18648">
    <property type="entry name" value="ADPRTs_Tse2"/>
    <property type="match status" value="1"/>
</dbReference>
<feature type="domain" description="Tse2 ADP-ribosyltransferase toxin" evidence="1">
    <location>
        <begin position="62"/>
        <end position="189"/>
    </location>
</feature>
<name>A0A9P5UCW9_9AGAR</name>
<proteinExistence type="predicted"/>
<sequence>MSFFSVAPRAFSHSNASSRFNVFRSSLPPTIRYASGAVSSPTKKTPRARPLIARYTDEVPVDLARVQSGINVNLRDYAKQKEMGRISYDLKTVDGKVLPADGPNFIGPNGCSLREPLSPTFQEVVRNFRGANIRIYVIPEGTKLPESLVILHEHSDHFSIQCTKPMTLDALNQELTEFINDHGRVLDKEGFDEEFPFEI</sequence>
<evidence type="ECO:0000259" key="1">
    <source>
        <dbReference type="Pfam" id="PF18648"/>
    </source>
</evidence>
<dbReference type="AlphaFoldDB" id="A0A9P5UCW9"/>
<dbReference type="OrthoDB" id="10266325at2759"/>
<protein>
    <recommendedName>
        <fullName evidence="1">Tse2 ADP-ribosyltransferase toxin domain-containing protein</fullName>
    </recommendedName>
</protein>
<dbReference type="EMBL" id="JADNRY010000012">
    <property type="protein sequence ID" value="KAF9074566.1"/>
    <property type="molecule type" value="Genomic_DNA"/>
</dbReference>
<dbReference type="Proteomes" id="UP000772434">
    <property type="component" value="Unassembled WGS sequence"/>
</dbReference>
<comment type="caution">
    <text evidence="2">The sequence shown here is derived from an EMBL/GenBank/DDBJ whole genome shotgun (WGS) entry which is preliminary data.</text>
</comment>